<dbReference type="RefSeq" id="WP_143189571.1">
    <property type="nucleotide sequence ID" value="NZ_FOPC01000016.1"/>
</dbReference>
<dbReference type="Pfam" id="PF12680">
    <property type="entry name" value="SnoaL_2"/>
    <property type="match status" value="1"/>
</dbReference>
<accession>A0A1I2X739</accession>
<dbReference type="STRING" id="435880.SAMN04487988_11658"/>
<dbReference type="EMBL" id="FOPC01000016">
    <property type="protein sequence ID" value="SFH08779.1"/>
    <property type="molecule type" value="Genomic_DNA"/>
</dbReference>
<organism evidence="2 3">
    <name type="scientific">Algoriphagus hitonicola</name>
    <dbReference type="NCBI Taxonomy" id="435880"/>
    <lineage>
        <taxon>Bacteria</taxon>
        <taxon>Pseudomonadati</taxon>
        <taxon>Bacteroidota</taxon>
        <taxon>Cytophagia</taxon>
        <taxon>Cytophagales</taxon>
        <taxon>Cyclobacteriaceae</taxon>
        <taxon>Algoriphagus</taxon>
    </lineage>
</organism>
<dbReference type="OrthoDB" id="582835at2"/>
<protein>
    <recommendedName>
        <fullName evidence="1">SnoaL-like domain-containing protein</fullName>
    </recommendedName>
</protein>
<keyword evidence="3" id="KW-1185">Reference proteome</keyword>
<sequence>MMTLDDKKSLINRYLQAYNALRVREMIDCLDVEIIFENYQADQLTHQIKGIDGFEKQATEALAYFSERNQRILHWEEKTDCLEVKIAFRATAAQDLPNGIKKGQEIQFEGQSTFYFTDQKISKIIDRS</sequence>
<evidence type="ECO:0000313" key="3">
    <source>
        <dbReference type="Proteomes" id="UP000199642"/>
    </source>
</evidence>
<reference evidence="3" key="1">
    <citation type="submission" date="2016-10" db="EMBL/GenBank/DDBJ databases">
        <authorList>
            <person name="Varghese N."/>
            <person name="Submissions S."/>
        </authorList>
    </citation>
    <scope>NUCLEOTIDE SEQUENCE [LARGE SCALE GENOMIC DNA]</scope>
    <source>
        <strain evidence="3">DSM 19315</strain>
    </source>
</reference>
<evidence type="ECO:0000259" key="1">
    <source>
        <dbReference type="Pfam" id="PF12680"/>
    </source>
</evidence>
<dbReference type="Proteomes" id="UP000199642">
    <property type="component" value="Unassembled WGS sequence"/>
</dbReference>
<dbReference type="SUPFAM" id="SSF54427">
    <property type="entry name" value="NTF2-like"/>
    <property type="match status" value="1"/>
</dbReference>
<evidence type="ECO:0000313" key="2">
    <source>
        <dbReference type="EMBL" id="SFH08779.1"/>
    </source>
</evidence>
<dbReference type="AlphaFoldDB" id="A0A1I2X739"/>
<proteinExistence type="predicted"/>
<dbReference type="InterPro" id="IPR037401">
    <property type="entry name" value="SnoaL-like"/>
</dbReference>
<dbReference type="Gene3D" id="3.10.450.50">
    <property type="match status" value="1"/>
</dbReference>
<gene>
    <name evidence="2" type="ORF">SAMN04487988_11658</name>
</gene>
<dbReference type="InterPro" id="IPR032710">
    <property type="entry name" value="NTF2-like_dom_sf"/>
</dbReference>
<name>A0A1I2X739_9BACT</name>
<feature type="domain" description="SnoaL-like" evidence="1">
    <location>
        <begin position="12"/>
        <end position="123"/>
    </location>
</feature>